<dbReference type="PROSITE" id="PS51764">
    <property type="entry name" value="GH26"/>
    <property type="match status" value="1"/>
</dbReference>
<dbReference type="GO" id="GO:0006080">
    <property type="term" value="P:substituted mannan metabolic process"/>
    <property type="evidence" value="ECO:0007669"/>
    <property type="project" value="InterPro"/>
</dbReference>
<comment type="similarity">
    <text evidence="1 4">Belongs to the glycosyl hydrolase 26 family.</text>
</comment>
<feature type="domain" description="CBM6" evidence="6">
    <location>
        <begin position="762"/>
        <end position="880"/>
    </location>
</feature>
<evidence type="ECO:0000259" key="6">
    <source>
        <dbReference type="PROSITE" id="PS51175"/>
    </source>
</evidence>
<accession>A0A173N050</accession>
<keyword evidence="2 4" id="KW-0378">Hydrolase</keyword>
<proteinExistence type="inferred from homology"/>
<evidence type="ECO:0000256" key="4">
    <source>
        <dbReference type="PROSITE-ProRule" id="PRU01100"/>
    </source>
</evidence>
<dbReference type="Gene3D" id="3.20.20.80">
    <property type="entry name" value="Glycosidases"/>
    <property type="match status" value="1"/>
</dbReference>
<dbReference type="EMBL" id="AB499141">
    <property type="protein sequence ID" value="BAV13040.1"/>
    <property type="molecule type" value="Genomic_DNA"/>
</dbReference>
<dbReference type="InterPro" id="IPR016134">
    <property type="entry name" value="Dockerin_dom"/>
</dbReference>
<feature type="domain" description="Dockerin" evidence="8">
    <location>
        <begin position="886"/>
        <end position="946"/>
    </location>
</feature>
<dbReference type="GO" id="GO:0030246">
    <property type="term" value="F:carbohydrate binding"/>
    <property type="evidence" value="ECO:0007669"/>
    <property type="project" value="InterPro"/>
</dbReference>
<evidence type="ECO:0000256" key="1">
    <source>
        <dbReference type="ARBA" id="ARBA00007754"/>
    </source>
</evidence>
<dbReference type="PROSITE" id="PS00448">
    <property type="entry name" value="CLOS_CELLULOSOME_RPT"/>
    <property type="match status" value="1"/>
</dbReference>
<dbReference type="InterPro" id="IPR002105">
    <property type="entry name" value="Dockerin_1_rpt"/>
</dbReference>
<dbReference type="CDD" id="cd04086">
    <property type="entry name" value="CBM35_mannanase-like"/>
    <property type="match status" value="4"/>
</dbReference>
<keyword evidence="5" id="KW-0732">Signal</keyword>
<reference evidence="9" key="1">
    <citation type="submission" date="2009-04" db="EMBL/GenBank/DDBJ databases">
        <title>Clostridium cellulovorans cellulosomal and noncellulosomal genes.</title>
        <authorList>
            <person name="Tamaru Y."/>
        </authorList>
    </citation>
    <scope>NUCLEOTIDE SEQUENCE</scope>
</reference>
<dbReference type="PROSITE" id="PS51766">
    <property type="entry name" value="DOCKERIN"/>
    <property type="match status" value="1"/>
</dbReference>
<dbReference type="Pfam" id="PF16990">
    <property type="entry name" value="CBM_35"/>
    <property type="match status" value="4"/>
</dbReference>
<name>A0A173N050_CLOCL</name>
<dbReference type="PRINTS" id="PR00739">
    <property type="entry name" value="GLHYDRLASE26"/>
</dbReference>
<evidence type="ECO:0000259" key="7">
    <source>
        <dbReference type="PROSITE" id="PS51764"/>
    </source>
</evidence>
<evidence type="ECO:0000256" key="2">
    <source>
        <dbReference type="ARBA" id="ARBA00022801"/>
    </source>
</evidence>
<evidence type="ECO:0000256" key="3">
    <source>
        <dbReference type="ARBA" id="ARBA00023295"/>
    </source>
</evidence>
<feature type="signal peptide" evidence="5">
    <location>
        <begin position="1"/>
        <end position="29"/>
    </location>
</feature>
<dbReference type="Pfam" id="PF02156">
    <property type="entry name" value="Glyco_hydro_26"/>
    <property type="match status" value="1"/>
</dbReference>
<feature type="domain" description="CBM6" evidence="6">
    <location>
        <begin position="39"/>
        <end position="156"/>
    </location>
</feature>
<keyword evidence="3 4" id="KW-0326">Glycosidase</keyword>
<dbReference type="GO" id="GO:0016985">
    <property type="term" value="F:mannan endo-1,4-beta-mannosidase activity"/>
    <property type="evidence" value="ECO:0007669"/>
    <property type="project" value="InterPro"/>
</dbReference>
<dbReference type="InterPro" id="IPR008979">
    <property type="entry name" value="Galactose-bd-like_sf"/>
</dbReference>
<feature type="domain" description="GH26" evidence="7">
    <location>
        <begin position="178"/>
        <end position="459"/>
    </location>
</feature>
<feature type="active site" description="Nucleophile" evidence="4">
    <location>
        <position position="407"/>
    </location>
</feature>
<dbReference type="InterPro" id="IPR018247">
    <property type="entry name" value="EF_Hand_1_Ca_BS"/>
</dbReference>
<feature type="active site" description="Proton donor" evidence="4">
    <location>
        <position position="311"/>
    </location>
</feature>
<dbReference type="InterPro" id="IPR022790">
    <property type="entry name" value="GH26_dom"/>
</dbReference>
<dbReference type="SUPFAM" id="SSF63446">
    <property type="entry name" value="Type I dockerin domain"/>
    <property type="match status" value="1"/>
</dbReference>
<organism evidence="9">
    <name type="scientific">Clostridium cellulovorans</name>
    <dbReference type="NCBI Taxonomy" id="1493"/>
    <lineage>
        <taxon>Bacteria</taxon>
        <taxon>Bacillati</taxon>
        <taxon>Bacillota</taxon>
        <taxon>Clostridia</taxon>
        <taxon>Eubacteriales</taxon>
        <taxon>Clostridiaceae</taxon>
        <taxon>Clostridium</taxon>
    </lineage>
</organism>
<dbReference type="PANTHER" id="PTHR40079">
    <property type="entry name" value="MANNAN ENDO-1,4-BETA-MANNOSIDASE E-RELATED"/>
    <property type="match status" value="1"/>
</dbReference>
<evidence type="ECO:0000259" key="8">
    <source>
        <dbReference type="PROSITE" id="PS51766"/>
    </source>
</evidence>
<dbReference type="InterPro" id="IPR036439">
    <property type="entry name" value="Dockerin_dom_sf"/>
</dbReference>
<dbReference type="GO" id="GO:0000272">
    <property type="term" value="P:polysaccharide catabolic process"/>
    <property type="evidence" value="ECO:0007669"/>
    <property type="project" value="InterPro"/>
</dbReference>
<feature type="chain" id="PRO_5038397061" evidence="5">
    <location>
        <begin position="30"/>
        <end position="946"/>
    </location>
</feature>
<protein>
    <submittedName>
        <fullName evidence="9">Mannanase</fullName>
    </submittedName>
</protein>
<dbReference type="Pfam" id="PF00404">
    <property type="entry name" value="Dockerin_1"/>
    <property type="match status" value="1"/>
</dbReference>
<dbReference type="SUPFAM" id="SSF51445">
    <property type="entry name" value="(Trans)glycosidases"/>
    <property type="match status" value="1"/>
</dbReference>
<dbReference type="PROSITE" id="PS51175">
    <property type="entry name" value="CBM6"/>
    <property type="match status" value="4"/>
</dbReference>
<dbReference type="CDD" id="cd14256">
    <property type="entry name" value="Dockerin_I"/>
    <property type="match status" value="1"/>
</dbReference>
<evidence type="ECO:0000256" key="5">
    <source>
        <dbReference type="SAM" id="SignalP"/>
    </source>
</evidence>
<dbReference type="InterPro" id="IPR017853">
    <property type="entry name" value="GH"/>
</dbReference>
<feature type="domain" description="CBM6" evidence="6">
    <location>
        <begin position="491"/>
        <end position="609"/>
    </location>
</feature>
<dbReference type="PANTHER" id="PTHR40079:SF4">
    <property type="entry name" value="GH26 DOMAIN-CONTAINING PROTEIN-RELATED"/>
    <property type="match status" value="1"/>
</dbReference>
<dbReference type="InterPro" id="IPR005084">
    <property type="entry name" value="CBM6"/>
</dbReference>
<dbReference type="Gene3D" id="1.10.1330.10">
    <property type="entry name" value="Dockerin domain"/>
    <property type="match status" value="1"/>
</dbReference>
<gene>
    <name evidence="9" type="primary">Man26A</name>
</gene>
<feature type="domain" description="CBM6" evidence="6">
    <location>
        <begin position="629"/>
        <end position="747"/>
    </location>
</feature>
<dbReference type="SUPFAM" id="SSF49785">
    <property type="entry name" value="Galactose-binding domain-like"/>
    <property type="match status" value="4"/>
</dbReference>
<sequence>MVKGRKKAIGCLAMTAAITASTIQMPLVAANAETTATPVRYEAEKATLTGTEVKTGTIFSNGAGVDGFDTAGDAVTFNVNVEQAGRYNITIGYATPYGQKNNTLVVNGSVISDCVFPASDTVKQLTVNNISLKAGANTIAIVNSWGWMQVDYIDVQLGEARGPLTPVQPNLVNPYASTSTKALMKYLTDNYGSKIITGQQSGGLDEINYIYSLTGKLPAIQGFDILSGDADIEKAKTWASYGGIVELCWHWRAPSGGSDFYTNGTTFDITKAVTPGTAENALILKDIDATAAKLKVLQDAGIPVLWRPLHEASGGWFWWGAKGAEPLKQLYKILFDKLTNEYKLNNLIWVWTSGTDASASTWYPGDAYADIIGVDNYPQTPDHGSFVNSFDTLVALGAKNKLVTMSENGPIPDTDNLQADGAAWSYFSTWSGKFIMDEKENTSDLIKKVYTSDYALTLDEIPSASIYGKAPLPVWAAKPLPTAAPIPEGYTVFEAEKAVLSGLTVDNSNKGYSGTGYVGNFGGATDNLSLNVTVDKGGEYSLIVRHSAPYGSKEYNVLVNGAVVATNKIQESSLFTDSTAVTVKLTAGANTIKIDRGWGWFNVDCLMLKPLNGQVIGGPTTQVIPEGYTAYEAENATLTGVEVGNTTKGFSGTGYVTSITDDTDKVDFKVNVKEGGTYSLLVRHAAPYGDKAYNVLVNGTQAGTNNITESTEFSNSAELKIELKAGDNTITIDRGWGWYELDAIMLKALSTRPELTIPEGYTVYEAEKGTLNGTAVATAMQGFSGTGYVTSFEDDTDNLAMNVNVAAAGTYNLIVRHSAPYGAKEYNVLVNGTAVATNKVAESTYFSDTTPIEIKLNAGDNTITIDRGWGWFNVDLIMVKPVSVVTTYSLGDVNKDGKVNAIDLAFVKKAILNGTTDSMDLTVADMNKDGKINAIDLALLKKKLLS</sequence>
<dbReference type="InterPro" id="IPR000805">
    <property type="entry name" value="Glyco_hydro_26"/>
</dbReference>
<evidence type="ECO:0000313" key="9">
    <source>
        <dbReference type="EMBL" id="BAV13040.1"/>
    </source>
</evidence>
<dbReference type="AlphaFoldDB" id="A0A173N050"/>
<dbReference type="PROSITE" id="PS00018">
    <property type="entry name" value="EF_HAND_1"/>
    <property type="match status" value="1"/>
</dbReference>
<dbReference type="Gene3D" id="2.60.120.260">
    <property type="entry name" value="Galactose-binding domain-like"/>
    <property type="match status" value="4"/>
</dbReference>